<protein>
    <recommendedName>
        <fullName evidence="4">Heavy metal-binding domain-containing protein</fullName>
    </recommendedName>
</protein>
<accession>A0A1Q8CG87</accession>
<dbReference type="RefSeq" id="WP_075128657.1">
    <property type="nucleotide sequence ID" value="NZ_MSIE01000056.1"/>
</dbReference>
<feature type="region of interest" description="Disordered" evidence="1">
    <location>
        <begin position="33"/>
        <end position="62"/>
    </location>
</feature>
<evidence type="ECO:0008006" key="4">
    <source>
        <dbReference type="Google" id="ProtNLM"/>
    </source>
</evidence>
<reference evidence="2 3" key="1">
    <citation type="submission" date="2016-12" db="EMBL/GenBank/DDBJ databases">
        <title>The draft genome sequence of Actinophytocola sp. 11-183.</title>
        <authorList>
            <person name="Wang W."/>
            <person name="Yuan L."/>
        </authorList>
    </citation>
    <scope>NUCLEOTIDE SEQUENCE [LARGE SCALE GENOMIC DNA]</scope>
    <source>
        <strain evidence="2 3">11-183</strain>
    </source>
</reference>
<dbReference type="Proteomes" id="UP000185596">
    <property type="component" value="Unassembled WGS sequence"/>
</dbReference>
<dbReference type="OrthoDB" id="128043at2"/>
<gene>
    <name evidence="2" type="ORF">BU204_27465</name>
</gene>
<evidence type="ECO:0000313" key="3">
    <source>
        <dbReference type="Proteomes" id="UP000185596"/>
    </source>
</evidence>
<sequence length="296" mass="31432">MTLSAGARLGVVAVTAAAVFVAAFGVGRLTGPAGGADAEADARTGAADHGHPAEPERSDEAAHEEIVPAGLQVSADGYTLEVVDPQGFSFRILDTRGRPVTRFVPDHDKLMHLIVARRDLSGFRHVHPEMSADGTWRVPLPFAAAGDYRVFADFLPEGRSEGVTLGVDVPVPGAFQPVPLPASATATTVDGYRVTLRGHLEAGTTSKLTLSVERAGRPVSDLQPYLGAYGHLVALRQGDLAYLHVHPDDENAAPGPDITFYAEVPSVGTYRLYLDFKHDDVVRTAEITAVAESHEE</sequence>
<evidence type="ECO:0000256" key="1">
    <source>
        <dbReference type="SAM" id="MobiDB-lite"/>
    </source>
</evidence>
<keyword evidence="3" id="KW-1185">Reference proteome</keyword>
<dbReference type="STRING" id="1912961.BU204_27465"/>
<proteinExistence type="predicted"/>
<organism evidence="2 3">
    <name type="scientific">Actinophytocola xanthii</name>
    <dbReference type="NCBI Taxonomy" id="1912961"/>
    <lineage>
        <taxon>Bacteria</taxon>
        <taxon>Bacillati</taxon>
        <taxon>Actinomycetota</taxon>
        <taxon>Actinomycetes</taxon>
        <taxon>Pseudonocardiales</taxon>
        <taxon>Pseudonocardiaceae</taxon>
    </lineage>
</organism>
<dbReference type="AlphaFoldDB" id="A0A1Q8CG87"/>
<comment type="caution">
    <text evidence="2">The sequence shown here is derived from an EMBL/GenBank/DDBJ whole genome shotgun (WGS) entry which is preliminary data.</text>
</comment>
<dbReference type="EMBL" id="MSIE01000056">
    <property type="protein sequence ID" value="OLF13411.1"/>
    <property type="molecule type" value="Genomic_DNA"/>
</dbReference>
<name>A0A1Q8CG87_9PSEU</name>
<feature type="compositionally biased region" description="Basic and acidic residues" evidence="1">
    <location>
        <begin position="40"/>
        <end position="62"/>
    </location>
</feature>
<evidence type="ECO:0000313" key="2">
    <source>
        <dbReference type="EMBL" id="OLF13411.1"/>
    </source>
</evidence>